<dbReference type="AlphaFoldDB" id="A0A645EIA4"/>
<organism evidence="1">
    <name type="scientific">bioreactor metagenome</name>
    <dbReference type="NCBI Taxonomy" id="1076179"/>
    <lineage>
        <taxon>unclassified sequences</taxon>
        <taxon>metagenomes</taxon>
        <taxon>ecological metagenomes</taxon>
    </lineage>
</organism>
<gene>
    <name evidence="1" type="ORF">SDC9_148946</name>
</gene>
<reference evidence="1" key="1">
    <citation type="submission" date="2019-08" db="EMBL/GenBank/DDBJ databases">
        <authorList>
            <person name="Kucharzyk K."/>
            <person name="Murdoch R.W."/>
            <person name="Higgins S."/>
            <person name="Loffler F."/>
        </authorList>
    </citation>
    <scope>NUCLEOTIDE SEQUENCE</scope>
</reference>
<sequence length="69" mass="7536">MDFCGVEHYPDAGALRLMRNGEWLLVENSSPDKPYAGPLPAAVHPKTALPKTRVELAPLESVMLPLVKP</sequence>
<protein>
    <submittedName>
        <fullName evidence="1">Uncharacterized protein</fullName>
    </submittedName>
</protein>
<evidence type="ECO:0000313" key="1">
    <source>
        <dbReference type="EMBL" id="MPN01735.1"/>
    </source>
</evidence>
<name>A0A645EIA4_9ZZZZ</name>
<proteinExistence type="predicted"/>
<accession>A0A645EIA4</accession>
<dbReference type="EMBL" id="VSSQ01047729">
    <property type="protein sequence ID" value="MPN01735.1"/>
    <property type="molecule type" value="Genomic_DNA"/>
</dbReference>
<comment type="caution">
    <text evidence="1">The sequence shown here is derived from an EMBL/GenBank/DDBJ whole genome shotgun (WGS) entry which is preliminary data.</text>
</comment>